<dbReference type="PROSITE" id="PS51257">
    <property type="entry name" value="PROKAR_LIPOPROTEIN"/>
    <property type="match status" value="1"/>
</dbReference>
<dbReference type="RefSeq" id="WP_168662735.1">
    <property type="nucleotide sequence ID" value="NZ_CP051180.1"/>
</dbReference>
<protein>
    <recommendedName>
        <fullName evidence="3">Lipoprotein</fullName>
    </recommendedName>
</protein>
<evidence type="ECO:0000313" key="1">
    <source>
        <dbReference type="EMBL" id="QIZ78609.1"/>
    </source>
</evidence>
<accession>A0A6H1UJ04</accession>
<gene>
    <name evidence="1" type="ORF">HER31_17885</name>
</gene>
<sequence>MAITTGKVVTTLACTIGLSGCIGAVMPEPTLTTQQFELPNVYRADLYQNVRLELVPMPRPSSNSDDQAEALFAQQIEQMLAQQLLLNPYGRYELRAQFQQPHSTVWGNVAIAKVHYTLTDSHTSTTFIDQAITGVGTNIHPFMTSQISASTSRAVEDNIARVAVAFAGSY</sequence>
<dbReference type="KEGG" id="fes:HER31_17885"/>
<evidence type="ECO:0008006" key="3">
    <source>
        <dbReference type="Google" id="ProtNLM"/>
    </source>
</evidence>
<dbReference type="AlphaFoldDB" id="A0A6H1UJ04"/>
<keyword evidence="2" id="KW-1185">Reference proteome</keyword>
<organism evidence="1 2">
    <name type="scientific">Ferrimonas lipolytica</name>
    <dbReference type="NCBI Taxonomy" id="2724191"/>
    <lineage>
        <taxon>Bacteria</taxon>
        <taxon>Pseudomonadati</taxon>
        <taxon>Pseudomonadota</taxon>
        <taxon>Gammaproteobacteria</taxon>
        <taxon>Alteromonadales</taxon>
        <taxon>Ferrimonadaceae</taxon>
        <taxon>Ferrimonas</taxon>
    </lineage>
</organism>
<name>A0A6H1UJ04_9GAMM</name>
<dbReference type="EMBL" id="CP051180">
    <property type="protein sequence ID" value="QIZ78609.1"/>
    <property type="molecule type" value="Genomic_DNA"/>
</dbReference>
<evidence type="ECO:0000313" key="2">
    <source>
        <dbReference type="Proteomes" id="UP000501602"/>
    </source>
</evidence>
<reference evidence="1 2" key="1">
    <citation type="submission" date="2020-04" db="EMBL/GenBank/DDBJ databases">
        <title>Ferrimonas sp. S7 isolated from sea water.</title>
        <authorList>
            <person name="Bae S.S."/>
            <person name="Baek K."/>
        </authorList>
    </citation>
    <scope>NUCLEOTIDE SEQUENCE [LARGE SCALE GENOMIC DNA]</scope>
    <source>
        <strain evidence="1 2">S7</strain>
    </source>
</reference>
<dbReference type="Proteomes" id="UP000501602">
    <property type="component" value="Chromosome"/>
</dbReference>
<proteinExistence type="predicted"/>